<dbReference type="SMART" id="SM01149">
    <property type="entry name" value="DUF1237"/>
    <property type="match status" value="1"/>
</dbReference>
<reference evidence="1 2" key="1">
    <citation type="submission" date="2017-07" db="EMBL/GenBank/DDBJ databases">
        <title>Lactobacillus curvatus MRS6 whole genome.</title>
        <authorList>
            <person name="Jans C."/>
            <person name="Lagler S."/>
            <person name="Lacroix C."/>
            <person name="Meile L."/>
            <person name="Stevens M.J.A."/>
        </authorList>
    </citation>
    <scope>NUCLEOTIDE SEQUENCE [LARGE SCALE GENOMIC DNA]</scope>
    <source>
        <strain evidence="1 2">MRS6</strain>
    </source>
</reference>
<dbReference type="GO" id="GO:0005975">
    <property type="term" value="P:carbohydrate metabolic process"/>
    <property type="evidence" value="ECO:0007669"/>
    <property type="project" value="InterPro"/>
</dbReference>
<organism evidence="1 2">
    <name type="scientific">Latilactobacillus curvatus</name>
    <name type="common">Lactobacillus curvatus</name>
    <dbReference type="NCBI Taxonomy" id="28038"/>
    <lineage>
        <taxon>Bacteria</taxon>
        <taxon>Bacillati</taxon>
        <taxon>Bacillota</taxon>
        <taxon>Bacilli</taxon>
        <taxon>Lactobacillales</taxon>
        <taxon>Lactobacillaceae</taxon>
        <taxon>Latilactobacillus</taxon>
    </lineage>
</organism>
<evidence type="ECO:0000313" key="2">
    <source>
        <dbReference type="Proteomes" id="UP000199749"/>
    </source>
</evidence>
<gene>
    <name evidence="1" type="ORF">CG419_00580</name>
</gene>
<dbReference type="Pfam" id="PF06824">
    <property type="entry name" value="Glyco_hydro_125"/>
    <property type="match status" value="1"/>
</dbReference>
<dbReference type="Gene3D" id="1.50.10.10">
    <property type="match status" value="1"/>
</dbReference>
<dbReference type="SUPFAM" id="SSF48208">
    <property type="entry name" value="Six-hairpin glycosidases"/>
    <property type="match status" value="1"/>
</dbReference>
<accession>A0AAC9XZH2</accession>
<dbReference type="PANTHER" id="PTHR31047">
    <property type="entry name" value="MEIOTICALLY UP-REGULATED GENE 157 PROTEIN"/>
    <property type="match status" value="1"/>
</dbReference>
<evidence type="ECO:0000313" key="1">
    <source>
        <dbReference type="EMBL" id="ASN59219.1"/>
    </source>
</evidence>
<sequence>MINQATLIKSIDDYAKTIQLPTNKATQLFHNALVDTISHTVKLHADDQIFVATGDIPAMWLRDSTFQVLPYLEMCQAVPEVKSLIHGVINQQLAYVQHDPYANAFNETASGAHYTIDKSDVPISDLVWERKFEIDSLCAPIHLAAQLYQKGHYTAHLNDNFWDTVQLIVKTFIQEQHHETSTYYFNRSDCPPSDTLSHDGRGAPVGYTGMVWSGFRPSDDACQYGYHVPGNMYITVVLEELLTIMAAEKIQLPDLKAAIQQLKIDIEKGIADFAIVIPEDSDTPIYAYEVDGLGNFNLMDDANVPSLLSAPFIGFCKPDNPLYQQTRRFILSDQNRYYYQGQFIRGIGSPHTPPHYVWPISLAMEGLTTNNLPTVIERLDLISATDNGTLQCHEGINVDNPSEYTREWFSWANMTYCQLAFHYLQLK</sequence>
<protein>
    <submittedName>
        <fullName evidence="1">Metal-independent alpha-mannosidase</fullName>
    </submittedName>
</protein>
<dbReference type="RefSeq" id="WP_089556182.1">
    <property type="nucleotide sequence ID" value="NZ_CP022474.1"/>
</dbReference>
<dbReference type="EMBL" id="CP022474">
    <property type="protein sequence ID" value="ASN59219.1"/>
    <property type="molecule type" value="Genomic_DNA"/>
</dbReference>
<dbReference type="InterPro" id="IPR012341">
    <property type="entry name" value="6hp_glycosidase-like_sf"/>
</dbReference>
<dbReference type="PANTHER" id="PTHR31047:SF0">
    <property type="entry name" value="MEIOTICALLY UP-REGULATED GENE 157 PROTEIN"/>
    <property type="match status" value="1"/>
</dbReference>
<proteinExistence type="predicted"/>
<dbReference type="InterPro" id="IPR008313">
    <property type="entry name" value="GH125"/>
</dbReference>
<dbReference type="PIRSF" id="PIRSF028846">
    <property type="entry name" value="UCP028846"/>
    <property type="match status" value="1"/>
</dbReference>
<name>A0AAC9XZH2_LATCU</name>
<dbReference type="AlphaFoldDB" id="A0AAC9XZH2"/>
<dbReference type="Proteomes" id="UP000199749">
    <property type="component" value="Chromosome"/>
</dbReference>
<dbReference type="InterPro" id="IPR008928">
    <property type="entry name" value="6-hairpin_glycosidase_sf"/>
</dbReference>